<organism evidence="2 3">
    <name type="scientific">Juglans regia</name>
    <name type="common">English walnut</name>
    <dbReference type="NCBI Taxonomy" id="51240"/>
    <lineage>
        <taxon>Eukaryota</taxon>
        <taxon>Viridiplantae</taxon>
        <taxon>Streptophyta</taxon>
        <taxon>Embryophyta</taxon>
        <taxon>Tracheophyta</taxon>
        <taxon>Spermatophyta</taxon>
        <taxon>Magnoliopsida</taxon>
        <taxon>eudicotyledons</taxon>
        <taxon>Gunneridae</taxon>
        <taxon>Pentapetalae</taxon>
        <taxon>rosids</taxon>
        <taxon>fabids</taxon>
        <taxon>Fagales</taxon>
        <taxon>Juglandaceae</taxon>
        <taxon>Juglans</taxon>
    </lineage>
</organism>
<dbReference type="InParanoid" id="A0A2I4GAH6"/>
<protein>
    <submittedName>
        <fullName evidence="3">Uncharacterized protein LOC109006177 isoform X1</fullName>
    </submittedName>
</protein>
<dbReference type="AlphaFoldDB" id="A0A2I4GAH6"/>
<evidence type="ECO:0000256" key="1">
    <source>
        <dbReference type="SAM" id="MobiDB-lite"/>
    </source>
</evidence>
<dbReference type="RefSeq" id="XP_018840918.2">
    <property type="nucleotide sequence ID" value="XM_018985373.2"/>
</dbReference>
<reference evidence="3" key="1">
    <citation type="submission" date="2025-08" db="UniProtKB">
        <authorList>
            <consortium name="RefSeq"/>
        </authorList>
    </citation>
    <scope>IDENTIFICATION</scope>
    <source>
        <tissue evidence="3">Leaves</tissue>
    </source>
</reference>
<name>A0A2I4GAH6_JUGRE</name>
<evidence type="ECO:0000313" key="2">
    <source>
        <dbReference type="Proteomes" id="UP000235220"/>
    </source>
</evidence>
<gene>
    <name evidence="3" type="primary">LOC109006177</name>
</gene>
<proteinExistence type="predicted"/>
<feature type="region of interest" description="Disordered" evidence="1">
    <location>
        <begin position="1"/>
        <end position="29"/>
    </location>
</feature>
<dbReference type="KEGG" id="jre:109006177"/>
<accession>A0A2I4GAH6</accession>
<dbReference type="GeneID" id="109006177"/>
<dbReference type="Proteomes" id="UP000235220">
    <property type="component" value="Chromosome 8"/>
</dbReference>
<evidence type="ECO:0000313" key="3">
    <source>
        <dbReference type="RefSeq" id="XP_018840918.2"/>
    </source>
</evidence>
<keyword evidence="2" id="KW-1185">Reference proteome</keyword>
<feature type="compositionally biased region" description="Basic and acidic residues" evidence="1">
    <location>
        <begin position="1"/>
        <end position="17"/>
    </location>
</feature>
<sequence>MALESRNEGESLRRPSESGEPQSPGDELRSTIEGHLLSQPCKEGLEHSVEDVEAATRPSLEESIVEVIPLFAQLEVRGARVESLERVTKSLMDFLSKGVSRLAAYM</sequence>